<evidence type="ECO:0000313" key="1">
    <source>
        <dbReference type="EMBL" id="KAH3716868.1"/>
    </source>
</evidence>
<sequence length="67" mass="6977">MESCSCFTDGGSVVCIRSFMVIQNAAEISEAVTSSSALPRTVMIVSLDAFVLEHLAFPSVSGEACSS</sequence>
<comment type="caution">
    <text evidence="1">The sequence shown here is derived from an EMBL/GenBank/DDBJ whole genome shotgun (WGS) entry which is preliminary data.</text>
</comment>
<evidence type="ECO:0000313" key="2">
    <source>
        <dbReference type="Proteomes" id="UP000828390"/>
    </source>
</evidence>
<reference evidence="1" key="2">
    <citation type="submission" date="2020-11" db="EMBL/GenBank/DDBJ databases">
        <authorList>
            <person name="McCartney M.A."/>
            <person name="Auch B."/>
            <person name="Kono T."/>
            <person name="Mallez S."/>
            <person name="Becker A."/>
            <person name="Gohl D.M."/>
            <person name="Silverstein K.A.T."/>
            <person name="Koren S."/>
            <person name="Bechman K.B."/>
            <person name="Herman A."/>
            <person name="Abrahante J.E."/>
            <person name="Garbe J."/>
        </authorList>
    </citation>
    <scope>NUCLEOTIDE SEQUENCE</scope>
    <source>
        <strain evidence="1">Duluth1</strain>
        <tissue evidence="1">Whole animal</tissue>
    </source>
</reference>
<gene>
    <name evidence="1" type="ORF">DPMN_059599</name>
</gene>
<accession>A0A9D4HGT5</accession>
<proteinExistence type="predicted"/>
<dbReference type="AlphaFoldDB" id="A0A9D4HGT5"/>
<dbReference type="EMBL" id="JAIWYP010000013">
    <property type="protein sequence ID" value="KAH3716868.1"/>
    <property type="molecule type" value="Genomic_DNA"/>
</dbReference>
<dbReference type="Proteomes" id="UP000828390">
    <property type="component" value="Unassembled WGS sequence"/>
</dbReference>
<keyword evidence="2" id="KW-1185">Reference proteome</keyword>
<protein>
    <submittedName>
        <fullName evidence="1">Uncharacterized protein</fullName>
    </submittedName>
</protein>
<organism evidence="1 2">
    <name type="scientific">Dreissena polymorpha</name>
    <name type="common">Zebra mussel</name>
    <name type="synonym">Mytilus polymorpha</name>
    <dbReference type="NCBI Taxonomy" id="45954"/>
    <lineage>
        <taxon>Eukaryota</taxon>
        <taxon>Metazoa</taxon>
        <taxon>Spiralia</taxon>
        <taxon>Lophotrochozoa</taxon>
        <taxon>Mollusca</taxon>
        <taxon>Bivalvia</taxon>
        <taxon>Autobranchia</taxon>
        <taxon>Heteroconchia</taxon>
        <taxon>Euheterodonta</taxon>
        <taxon>Imparidentia</taxon>
        <taxon>Neoheterodontei</taxon>
        <taxon>Myida</taxon>
        <taxon>Dreissenoidea</taxon>
        <taxon>Dreissenidae</taxon>
        <taxon>Dreissena</taxon>
    </lineage>
</organism>
<reference evidence="1" key="1">
    <citation type="journal article" date="2019" name="bioRxiv">
        <title>The Genome of the Zebra Mussel, Dreissena polymorpha: A Resource for Invasive Species Research.</title>
        <authorList>
            <person name="McCartney M.A."/>
            <person name="Auch B."/>
            <person name="Kono T."/>
            <person name="Mallez S."/>
            <person name="Zhang Y."/>
            <person name="Obille A."/>
            <person name="Becker A."/>
            <person name="Abrahante J.E."/>
            <person name="Garbe J."/>
            <person name="Badalamenti J.P."/>
            <person name="Herman A."/>
            <person name="Mangelson H."/>
            <person name="Liachko I."/>
            <person name="Sullivan S."/>
            <person name="Sone E.D."/>
            <person name="Koren S."/>
            <person name="Silverstein K.A.T."/>
            <person name="Beckman K.B."/>
            <person name="Gohl D.M."/>
        </authorList>
    </citation>
    <scope>NUCLEOTIDE SEQUENCE</scope>
    <source>
        <strain evidence="1">Duluth1</strain>
        <tissue evidence="1">Whole animal</tissue>
    </source>
</reference>
<name>A0A9D4HGT5_DREPO</name>